<evidence type="ECO:0000256" key="6">
    <source>
        <dbReference type="ARBA" id="ARBA00048173"/>
    </source>
</evidence>
<keyword evidence="7" id="KW-0158">Chromosome</keyword>
<dbReference type="InParanoid" id="A0A409WCR3"/>
<dbReference type="InterPro" id="IPR021891">
    <property type="entry name" value="Telomerase_RBD"/>
</dbReference>
<keyword evidence="5 7" id="KW-0695">RNA-directed DNA polymerase</keyword>
<comment type="caution">
    <text evidence="9">The sequence shown here is derived from an EMBL/GenBank/DDBJ whole genome shotgun (WGS) entry which is preliminary data.</text>
</comment>
<evidence type="ECO:0000256" key="4">
    <source>
        <dbReference type="ARBA" id="ARBA00022842"/>
    </source>
</evidence>
<accession>A0A409WCR3</accession>
<dbReference type="STRING" id="231916.A0A409WCR3"/>
<dbReference type="OrthoDB" id="289721at2759"/>
<dbReference type="GO" id="GO:0042162">
    <property type="term" value="F:telomeric DNA binding"/>
    <property type="evidence" value="ECO:0007669"/>
    <property type="project" value="TreeGrafter"/>
</dbReference>
<dbReference type="GO" id="GO:0007004">
    <property type="term" value="P:telomere maintenance via telomerase"/>
    <property type="evidence" value="ECO:0007669"/>
    <property type="project" value="TreeGrafter"/>
</dbReference>
<keyword evidence="7" id="KW-0779">Telomere</keyword>
<feature type="domain" description="Telomerase ribonucleoprotein complex - RNA-binding" evidence="8">
    <location>
        <begin position="54"/>
        <end position="188"/>
    </location>
</feature>
<evidence type="ECO:0000313" key="10">
    <source>
        <dbReference type="Proteomes" id="UP000284706"/>
    </source>
</evidence>
<name>A0A409WCR3_9AGAR</name>
<dbReference type="PANTHER" id="PTHR12066:SF0">
    <property type="entry name" value="TELOMERASE REVERSE TRANSCRIPTASE"/>
    <property type="match status" value="1"/>
</dbReference>
<protein>
    <recommendedName>
        <fullName evidence="7">Telomerase reverse transcriptase</fullName>
        <ecNumber evidence="7">2.7.7.49</ecNumber>
    </recommendedName>
    <alternativeName>
        <fullName evidence="7">Telomerase catalytic subunit</fullName>
    </alternativeName>
</protein>
<keyword evidence="1 7" id="KW-0808">Transferase</keyword>
<dbReference type="GO" id="GO:0000781">
    <property type="term" value="C:chromosome, telomeric region"/>
    <property type="evidence" value="ECO:0007669"/>
    <property type="project" value="UniProtKB-SubCell"/>
</dbReference>
<comment type="subcellular location">
    <subcellularLocation>
        <location evidence="7">Nucleus</location>
    </subcellularLocation>
    <subcellularLocation>
        <location evidence="7">Chromosome</location>
        <location evidence="7">Telomere</location>
    </subcellularLocation>
</comment>
<evidence type="ECO:0000256" key="5">
    <source>
        <dbReference type="ARBA" id="ARBA00022918"/>
    </source>
</evidence>
<dbReference type="GO" id="GO:0070034">
    <property type="term" value="F:telomerase RNA binding"/>
    <property type="evidence" value="ECO:0007669"/>
    <property type="project" value="TreeGrafter"/>
</dbReference>
<dbReference type="SMART" id="SM00975">
    <property type="entry name" value="Telomerase_RBD"/>
    <property type="match status" value="1"/>
</dbReference>
<sequence length="218" mass="25294">MSETSIQLRTQISPASGNVSVDSNGKSIMALGTTQAQKYAKQKPRFVEFACSHQEVFRYVVLVTNAVVPKSFWGSKANLKLVFRCKRQSLMTWLHCSYFSPFKDVKEFIDCRRHETLNLHHILQNFSTTACDWLSPSSHQDRVSVSDSLKRRELLEDFLFWYFDSFVMPLLRVRISSLLRPQALNSFCRPPFMSRIPLLFATRYCTSGTMIGRYYVHL</sequence>
<evidence type="ECO:0000313" key="9">
    <source>
        <dbReference type="EMBL" id="PPQ76240.1"/>
    </source>
</evidence>
<dbReference type="EC" id="2.7.7.49" evidence="7"/>
<evidence type="ECO:0000256" key="7">
    <source>
        <dbReference type="RuleBase" id="RU365061"/>
    </source>
</evidence>
<dbReference type="GO" id="GO:0046872">
    <property type="term" value="F:metal ion binding"/>
    <property type="evidence" value="ECO:0007669"/>
    <property type="project" value="UniProtKB-KW"/>
</dbReference>
<evidence type="ECO:0000256" key="1">
    <source>
        <dbReference type="ARBA" id="ARBA00022679"/>
    </source>
</evidence>
<comment type="catalytic activity">
    <reaction evidence="6 7">
        <text>DNA(n) + a 2'-deoxyribonucleoside 5'-triphosphate = DNA(n+1) + diphosphate</text>
        <dbReference type="Rhea" id="RHEA:22508"/>
        <dbReference type="Rhea" id="RHEA-COMP:17339"/>
        <dbReference type="Rhea" id="RHEA-COMP:17340"/>
        <dbReference type="ChEBI" id="CHEBI:33019"/>
        <dbReference type="ChEBI" id="CHEBI:61560"/>
        <dbReference type="ChEBI" id="CHEBI:173112"/>
        <dbReference type="EC" id="2.7.7.49"/>
    </reaction>
</comment>
<dbReference type="PANTHER" id="PTHR12066">
    <property type="entry name" value="TELOMERASE REVERSE TRANSCRIPTASE"/>
    <property type="match status" value="1"/>
</dbReference>
<dbReference type="AlphaFoldDB" id="A0A409WCR3"/>
<dbReference type="GO" id="GO:0003720">
    <property type="term" value="F:telomerase activity"/>
    <property type="evidence" value="ECO:0007669"/>
    <property type="project" value="InterPro"/>
</dbReference>
<evidence type="ECO:0000256" key="2">
    <source>
        <dbReference type="ARBA" id="ARBA00022695"/>
    </source>
</evidence>
<comment type="function">
    <text evidence="7">Telomerase is a ribonucleoprotein enzyme essential for the replication of chromosome termini in most eukaryotes. It elongates telomeres. It is a reverse transcriptase that adds simple sequence repeats to chromosome ends by copying a template sequence within the RNA component of the enzyme.</text>
</comment>
<dbReference type="Gene3D" id="1.10.132.70">
    <property type="match status" value="1"/>
</dbReference>
<dbReference type="GO" id="GO:0000333">
    <property type="term" value="C:telomerase catalytic core complex"/>
    <property type="evidence" value="ECO:0007669"/>
    <property type="project" value="TreeGrafter"/>
</dbReference>
<dbReference type="InterPro" id="IPR003545">
    <property type="entry name" value="Telomerase_RT"/>
</dbReference>
<organism evidence="9 10">
    <name type="scientific">Gymnopilus dilepis</name>
    <dbReference type="NCBI Taxonomy" id="231916"/>
    <lineage>
        <taxon>Eukaryota</taxon>
        <taxon>Fungi</taxon>
        <taxon>Dikarya</taxon>
        <taxon>Basidiomycota</taxon>
        <taxon>Agaricomycotina</taxon>
        <taxon>Agaricomycetes</taxon>
        <taxon>Agaricomycetidae</taxon>
        <taxon>Agaricales</taxon>
        <taxon>Agaricineae</taxon>
        <taxon>Hymenogastraceae</taxon>
        <taxon>Gymnopilus</taxon>
    </lineage>
</organism>
<dbReference type="EMBL" id="NHYE01005182">
    <property type="protein sequence ID" value="PPQ76240.1"/>
    <property type="molecule type" value="Genomic_DNA"/>
</dbReference>
<keyword evidence="2 7" id="KW-0548">Nucleotidyltransferase</keyword>
<dbReference type="Proteomes" id="UP000284706">
    <property type="component" value="Unassembled WGS sequence"/>
</dbReference>
<keyword evidence="7" id="KW-0539">Nucleus</keyword>
<proteinExistence type="inferred from homology"/>
<keyword evidence="3 7" id="KW-0479">Metal-binding</keyword>
<evidence type="ECO:0000259" key="8">
    <source>
        <dbReference type="SMART" id="SM00975"/>
    </source>
</evidence>
<reference evidence="9 10" key="1">
    <citation type="journal article" date="2018" name="Evol. Lett.">
        <title>Horizontal gene cluster transfer increased hallucinogenic mushroom diversity.</title>
        <authorList>
            <person name="Reynolds H.T."/>
            <person name="Vijayakumar V."/>
            <person name="Gluck-Thaler E."/>
            <person name="Korotkin H.B."/>
            <person name="Matheny P.B."/>
            <person name="Slot J.C."/>
        </authorList>
    </citation>
    <scope>NUCLEOTIDE SEQUENCE [LARGE SCALE GENOMIC DNA]</scope>
    <source>
        <strain evidence="9 10">SRW20</strain>
    </source>
</reference>
<keyword evidence="4 7" id="KW-0460">Magnesium</keyword>
<keyword evidence="10" id="KW-1185">Reference proteome</keyword>
<gene>
    <name evidence="9" type="ORF">CVT26_008148</name>
</gene>
<evidence type="ECO:0000256" key="3">
    <source>
        <dbReference type="ARBA" id="ARBA00022723"/>
    </source>
</evidence>
<dbReference type="Pfam" id="PF12009">
    <property type="entry name" value="Telomerase_RBD"/>
    <property type="match status" value="1"/>
</dbReference>
<comment type="similarity">
    <text evidence="7">Belongs to the reverse transcriptase family. Telomerase subfamily.</text>
</comment>